<reference evidence="7" key="1">
    <citation type="journal article" date="2022" name="Proc. Natl. Acad. Sci. U.S.A.">
        <title>Life cycle and functional genomics of the unicellular red alga Galdieria for elucidating algal and plant evolution and industrial use.</title>
        <authorList>
            <person name="Hirooka S."/>
            <person name="Itabashi T."/>
            <person name="Ichinose T.M."/>
            <person name="Onuma R."/>
            <person name="Fujiwara T."/>
            <person name="Yamashita S."/>
            <person name="Jong L.W."/>
            <person name="Tomita R."/>
            <person name="Iwane A.H."/>
            <person name="Miyagishima S.Y."/>
        </authorList>
    </citation>
    <scope>NUCLEOTIDE SEQUENCE</scope>
    <source>
        <strain evidence="7">NBRC 102759</strain>
    </source>
</reference>
<dbReference type="EMBL" id="BQMJ01000009">
    <property type="protein sequence ID" value="GJQ09499.1"/>
    <property type="molecule type" value="Genomic_DNA"/>
</dbReference>
<keyword evidence="2 6" id="KW-0999">Mitochondrion inner membrane</keyword>
<comment type="caution">
    <text evidence="7">The sequence shown here is derived from an EMBL/GenBank/DDBJ whole genome shotgun (WGS) entry which is preliminary data.</text>
</comment>
<feature type="binding site" evidence="6">
    <location>
        <position position="126"/>
    </location>
    <ligand>
        <name>Zn(2+)</name>
        <dbReference type="ChEBI" id="CHEBI:29105"/>
    </ligand>
</feature>
<dbReference type="GO" id="GO:0008270">
    <property type="term" value="F:zinc ion binding"/>
    <property type="evidence" value="ECO:0007669"/>
    <property type="project" value="UniProtKB-UniRule"/>
</dbReference>
<gene>
    <name evidence="7" type="ORF">GpartN1_g1290.t1</name>
    <name evidence="8" type="ORF">GpartN1_g3712.t1</name>
</gene>
<keyword evidence="9" id="KW-1185">Reference proteome</keyword>
<dbReference type="Proteomes" id="UP001061958">
    <property type="component" value="Unassembled WGS sequence"/>
</dbReference>
<evidence type="ECO:0000313" key="9">
    <source>
        <dbReference type="Proteomes" id="UP001061958"/>
    </source>
</evidence>
<dbReference type="AlphaFoldDB" id="A0A9C7PSK9"/>
<dbReference type="GO" id="GO:0031314">
    <property type="term" value="C:extrinsic component of mitochondrial inner membrane"/>
    <property type="evidence" value="ECO:0007669"/>
    <property type="project" value="UniProtKB-UniRule"/>
</dbReference>
<proteinExistence type="inferred from homology"/>
<evidence type="ECO:0000256" key="3">
    <source>
        <dbReference type="ARBA" id="ARBA00023128"/>
    </source>
</evidence>
<dbReference type="Pfam" id="PF05019">
    <property type="entry name" value="Coq4"/>
    <property type="match status" value="1"/>
</dbReference>
<comment type="pathway">
    <text evidence="6">Cofactor biosynthesis; ubiquinone biosynthesis.</text>
</comment>
<evidence type="ECO:0000256" key="4">
    <source>
        <dbReference type="ARBA" id="ARBA00023136"/>
    </source>
</evidence>
<evidence type="ECO:0000256" key="2">
    <source>
        <dbReference type="ARBA" id="ARBA00022792"/>
    </source>
</evidence>
<dbReference type="HAMAP" id="MF_03111">
    <property type="entry name" value="Coq4"/>
    <property type="match status" value="1"/>
</dbReference>
<dbReference type="GO" id="GO:0120539">
    <property type="term" value="F:4-hydroxy-3-methoxy-5-polyprenylbenzoate decarboxylase activity"/>
    <property type="evidence" value="ECO:0007669"/>
    <property type="project" value="UniProtKB-EC"/>
</dbReference>
<dbReference type="InterPro" id="IPR027540">
    <property type="entry name" value="Coq4_euk"/>
</dbReference>
<feature type="binding site" evidence="6">
    <location>
        <position position="129"/>
    </location>
    <ligand>
        <name>Zn(2+)</name>
        <dbReference type="ChEBI" id="CHEBI:29105"/>
    </ligand>
</feature>
<feature type="binding site" evidence="6">
    <location>
        <position position="141"/>
    </location>
    <ligand>
        <name>Zn(2+)</name>
        <dbReference type="ChEBI" id="CHEBI:29105"/>
    </ligand>
</feature>
<feature type="binding site" evidence="6">
    <location>
        <position position="125"/>
    </location>
    <ligand>
        <name>Zn(2+)</name>
        <dbReference type="ChEBI" id="CHEBI:29105"/>
    </ligand>
</feature>
<evidence type="ECO:0000256" key="6">
    <source>
        <dbReference type="HAMAP-Rule" id="MF_03111"/>
    </source>
</evidence>
<dbReference type="PANTHER" id="PTHR12922:SF7">
    <property type="entry name" value="UBIQUINONE BIOSYNTHESIS PROTEIN COQ4 HOMOLOG, MITOCHONDRIAL"/>
    <property type="match status" value="1"/>
</dbReference>
<dbReference type="EMBL" id="BQMJ01000028">
    <property type="protein sequence ID" value="GJQ11921.1"/>
    <property type="molecule type" value="Genomic_DNA"/>
</dbReference>
<dbReference type="EC" id="4.1.1.130" evidence="6"/>
<accession>A0A9C7PSK9</accession>
<keyword evidence="3 6" id="KW-0496">Mitochondrion</keyword>
<dbReference type="InterPro" id="IPR007715">
    <property type="entry name" value="Coq4"/>
</dbReference>
<protein>
    <recommendedName>
        <fullName evidence="6">Ubiquinone biosynthesis protein COQ4 homolog, mitochondrial</fullName>
    </recommendedName>
    <alternativeName>
        <fullName evidence="6">4-hydroxy-3-methoxy-5-polyprenylbenzoate decarboxylase</fullName>
        <ecNumber evidence="6">4.1.1.130</ecNumber>
    </alternativeName>
    <alternativeName>
        <fullName evidence="6">Coenzyme Q biosynthesis protein 4 homolog</fullName>
    </alternativeName>
</protein>
<evidence type="ECO:0000256" key="5">
    <source>
        <dbReference type="ARBA" id="ARBA00023239"/>
    </source>
</evidence>
<comment type="subcellular location">
    <subcellularLocation>
        <location evidence="6">Mitochondrion inner membrane</location>
        <topology evidence="6">Peripheral membrane protein</topology>
        <orientation evidence="6">Matrix side</orientation>
    </subcellularLocation>
</comment>
<organism evidence="7 9">
    <name type="scientific">Galdieria partita</name>
    <dbReference type="NCBI Taxonomy" id="83374"/>
    <lineage>
        <taxon>Eukaryota</taxon>
        <taxon>Rhodophyta</taxon>
        <taxon>Bangiophyceae</taxon>
        <taxon>Galdieriales</taxon>
        <taxon>Galdieriaceae</taxon>
        <taxon>Galdieria</taxon>
    </lineage>
</organism>
<dbReference type="PANTHER" id="PTHR12922">
    <property type="entry name" value="UBIQUINONE BIOSYNTHESIS PROTEIN"/>
    <property type="match status" value="1"/>
</dbReference>
<keyword evidence="6" id="KW-0479">Metal-binding</keyword>
<dbReference type="OrthoDB" id="4249at2759"/>
<comment type="catalytic activity">
    <reaction evidence="6">
        <text>a 4-hydroxy-3-methoxy-5-(all-trans-polyprenyl)benzoate + H(+) = a 2-methoxy-6-(all-trans-polyprenyl)phenol + CO2</text>
        <dbReference type="Rhea" id="RHEA:81179"/>
        <dbReference type="Rhea" id="RHEA-COMP:9551"/>
        <dbReference type="Rhea" id="RHEA-COMP:10931"/>
        <dbReference type="ChEBI" id="CHEBI:15378"/>
        <dbReference type="ChEBI" id="CHEBI:16526"/>
        <dbReference type="ChEBI" id="CHEBI:62731"/>
        <dbReference type="ChEBI" id="CHEBI:84443"/>
        <dbReference type="EC" id="4.1.1.130"/>
    </reaction>
</comment>
<reference evidence="7" key="2">
    <citation type="submission" date="2022-01" db="EMBL/GenBank/DDBJ databases">
        <authorList>
            <person name="Hirooka S."/>
            <person name="Miyagishima S.Y."/>
        </authorList>
    </citation>
    <scope>NUCLEOTIDE SEQUENCE</scope>
    <source>
        <strain evidence="7">NBRC 102759</strain>
    </source>
</reference>
<keyword evidence="4 6" id="KW-0472">Membrane</keyword>
<evidence type="ECO:0000256" key="1">
    <source>
        <dbReference type="ARBA" id="ARBA00022688"/>
    </source>
</evidence>
<keyword evidence="5 6" id="KW-0456">Lyase</keyword>
<comment type="subunit">
    <text evidence="6">Component of a multi-subunit COQ enzyme complex.</text>
</comment>
<keyword evidence="6" id="KW-0862">Zinc</keyword>
<evidence type="ECO:0000313" key="8">
    <source>
        <dbReference type="EMBL" id="GJQ11921.1"/>
    </source>
</evidence>
<keyword evidence="1 6" id="KW-0831">Ubiquinone biosynthesis</keyword>
<comment type="function">
    <text evidence="6">Lyase that catalyzes the C1-decarboxylation of 4-hydroxy-3-methoxy-5-(all-trans-polyprenyl)benzoic acid into 2-methoxy-6-(all-trans-polyprenyl)phenol during ubiquinone biosynthesis.</text>
</comment>
<comment type="cofactor">
    <cofactor evidence="6">
        <name>Zn(2+)</name>
        <dbReference type="ChEBI" id="CHEBI:29105"/>
    </cofactor>
</comment>
<evidence type="ECO:0000313" key="7">
    <source>
        <dbReference type="EMBL" id="GJQ09499.1"/>
    </source>
</evidence>
<sequence length="222" mass="25707">MTFQRLSFLGRSILTIGASIMALENPSRADLVATVGELTGEEALKRLRSRLLSSSQGKEILKRRPRIEETSICREKLKRLEPQTFGYRYEEFLTFHRFSPSERPLVRFIEDEELAYIMQRYREVHDFWHVLLEIPPTVQGEVILKWFEGFHTRLPFCFLAGCSGPFLLSLKQQVKLVQQDIPWAFHTATSCVDLLAVEYEKLLVEDLSQVQTQLGLVAYPSL</sequence>
<name>A0A9C7PSK9_9RHOD</name>
<comment type="similarity">
    <text evidence="6">Belongs to the COQ4 family.</text>
</comment>